<protein>
    <submittedName>
        <fullName evidence="2">Gliding motility protein RemB</fullName>
    </submittedName>
</protein>
<comment type="caution">
    <text evidence="2">The sequence shown here is derived from an EMBL/GenBank/DDBJ whole genome shotgun (WGS) entry which is preliminary data.</text>
</comment>
<feature type="chain" id="PRO_5016580127" evidence="1">
    <location>
        <begin position="21"/>
        <end position="540"/>
    </location>
</feature>
<dbReference type="Proteomes" id="UP000253961">
    <property type="component" value="Unassembled WGS sequence"/>
</dbReference>
<dbReference type="Gene3D" id="2.40.160.130">
    <property type="entry name" value="Capsule assembly protein Wzi"/>
    <property type="match status" value="1"/>
</dbReference>
<organism evidence="2 3">
    <name type="scientific">Pedobacter chinensis</name>
    <dbReference type="NCBI Taxonomy" id="2282421"/>
    <lineage>
        <taxon>Bacteria</taxon>
        <taxon>Pseudomonadati</taxon>
        <taxon>Bacteroidota</taxon>
        <taxon>Sphingobacteriia</taxon>
        <taxon>Sphingobacteriales</taxon>
        <taxon>Sphingobacteriaceae</taxon>
        <taxon>Pedobacter</taxon>
    </lineage>
</organism>
<keyword evidence="1" id="KW-0732">Signal</keyword>
<evidence type="ECO:0000313" key="3">
    <source>
        <dbReference type="Proteomes" id="UP000253961"/>
    </source>
</evidence>
<dbReference type="InterPro" id="IPR038636">
    <property type="entry name" value="Wzi_sf"/>
</dbReference>
<keyword evidence="3" id="KW-1185">Reference proteome</keyword>
<evidence type="ECO:0000256" key="1">
    <source>
        <dbReference type="SAM" id="SignalP"/>
    </source>
</evidence>
<sequence length="540" mass="61202">MKKLLYLSVLLIISIQQATAQATYFPNSHQASQKLNTVLYDTKTRLHSAVKPMLINDSLLKLKIDTLLGHSTPNDGSRSWIYRKIFTEHLIQIDQPAYSVYADYLPDHAIGRDFSTNKNVWINSRGFQVGVSIGNTFSFYTSGYENQAILPSYLDTYTNQLGIVSGQAYDHSNGANIKDWSYVTALMSYTPSKYLNITLGQDKTFIGDGYRSMFLSDFSAPFPFIKLNANLGNVSYMTMWSYMDDPSAPIFDGYGSQRKKWGVFQYLDWNVNNRLSVGLFQSVIWADADDQGHKRGFDLKYINPVIFLRNVQAAGGSPDNSLLGFNAKYEITDRLAVYGQLALDEFQAKDFFSSNGSSRNKYSHQLGIRGSELFGIKKLNYLLEYNAAKPYTYSHLSSINNYAQQNEPLAHPFGANFRELVGMLNFTIGRFDLSAETSYSKYGLDMDGNNFGKDLFQTYQTAPKYYSQNYTGQGLATTMYFAETKVAYLLNPSYNLRLELGGLFRHETNNLFTERNSAISIGLKSSFRNLYNDISSYRAH</sequence>
<gene>
    <name evidence="2" type="ORF">DU508_16375</name>
</gene>
<evidence type="ECO:0000313" key="2">
    <source>
        <dbReference type="EMBL" id="RDC55835.1"/>
    </source>
</evidence>
<reference evidence="2 3" key="1">
    <citation type="submission" date="2018-07" db="EMBL/GenBank/DDBJ databases">
        <title>Pedobacter sp. nov., isolated from soil.</title>
        <authorList>
            <person name="Zhou L.Y."/>
            <person name="Du Z.J."/>
        </authorList>
    </citation>
    <scope>NUCLEOTIDE SEQUENCE [LARGE SCALE GENOMIC DNA]</scope>
    <source>
        <strain evidence="2 3">JDX94</strain>
    </source>
</reference>
<proteinExistence type="predicted"/>
<name>A0A369PXA6_9SPHI</name>
<dbReference type="AlphaFoldDB" id="A0A369PXA6"/>
<dbReference type="OrthoDB" id="9808260at2"/>
<dbReference type="RefSeq" id="WP_115403871.1">
    <property type="nucleotide sequence ID" value="NZ_QPKV01000006.1"/>
</dbReference>
<accession>A0A369PXA6</accession>
<feature type="signal peptide" evidence="1">
    <location>
        <begin position="1"/>
        <end position="20"/>
    </location>
</feature>
<dbReference type="EMBL" id="QPKV01000006">
    <property type="protein sequence ID" value="RDC55835.1"/>
    <property type="molecule type" value="Genomic_DNA"/>
</dbReference>